<dbReference type="PROSITE" id="PS50850">
    <property type="entry name" value="MFS"/>
    <property type="match status" value="1"/>
</dbReference>
<organism evidence="11 12">
    <name type="scientific">Caballeronia fortuita</name>
    <dbReference type="NCBI Taxonomy" id="1777138"/>
    <lineage>
        <taxon>Bacteria</taxon>
        <taxon>Pseudomonadati</taxon>
        <taxon>Pseudomonadota</taxon>
        <taxon>Betaproteobacteria</taxon>
        <taxon>Burkholderiales</taxon>
        <taxon>Burkholderiaceae</taxon>
        <taxon>Caballeronia</taxon>
    </lineage>
</organism>
<evidence type="ECO:0000256" key="8">
    <source>
        <dbReference type="ARBA" id="ARBA00023136"/>
    </source>
</evidence>
<keyword evidence="5 9" id="KW-0812">Transmembrane</keyword>
<accession>A0A158CTI0</accession>
<evidence type="ECO:0000256" key="2">
    <source>
        <dbReference type="ARBA" id="ARBA00008240"/>
    </source>
</evidence>
<dbReference type="AlphaFoldDB" id="A0A158CTI0"/>
<feature type="transmembrane region" description="Helical" evidence="9">
    <location>
        <begin position="281"/>
        <end position="305"/>
    </location>
</feature>
<dbReference type="InterPro" id="IPR051084">
    <property type="entry name" value="H+-coupled_symporters"/>
</dbReference>
<evidence type="ECO:0000313" key="12">
    <source>
        <dbReference type="Proteomes" id="UP000054903"/>
    </source>
</evidence>
<reference evidence="11" key="1">
    <citation type="submission" date="2016-01" db="EMBL/GenBank/DDBJ databases">
        <authorList>
            <person name="Peeters C."/>
        </authorList>
    </citation>
    <scope>NUCLEOTIDE SEQUENCE</scope>
    <source>
        <strain evidence="11">LMG 29320</strain>
    </source>
</reference>
<feature type="transmembrane region" description="Helical" evidence="9">
    <location>
        <begin position="379"/>
        <end position="404"/>
    </location>
</feature>
<evidence type="ECO:0000256" key="4">
    <source>
        <dbReference type="ARBA" id="ARBA00022475"/>
    </source>
</evidence>
<keyword evidence="4" id="KW-1003">Cell membrane</keyword>
<feature type="transmembrane region" description="Helical" evidence="9">
    <location>
        <begin position="28"/>
        <end position="47"/>
    </location>
</feature>
<evidence type="ECO:0000259" key="10">
    <source>
        <dbReference type="PROSITE" id="PS50850"/>
    </source>
</evidence>
<feature type="domain" description="Major facilitator superfamily (MFS) profile" evidence="10">
    <location>
        <begin position="26"/>
        <end position="434"/>
    </location>
</feature>
<evidence type="ECO:0000256" key="3">
    <source>
        <dbReference type="ARBA" id="ARBA00022448"/>
    </source>
</evidence>
<dbReference type="PROSITE" id="PS00216">
    <property type="entry name" value="SUGAR_TRANSPORT_1"/>
    <property type="match status" value="1"/>
</dbReference>
<dbReference type="SUPFAM" id="SSF103473">
    <property type="entry name" value="MFS general substrate transporter"/>
    <property type="match status" value="1"/>
</dbReference>
<feature type="transmembrane region" description="Helical" evidence="9">
    <location>
        <begin position="198"/>
        <end position="217"/>
    </location>
</feature>
<dbReference type="Pfam" id="PF00083">
    <property type="entry name" value="Sugar_tr"/>
    <property type="match status" value="1"/>
</dbReference>
<feature type="transmembrane region" description="Helical" evidence="9">
    <location>
        <begin position="410"/>
        <end position="430"/>
    </location>
</feature>
<dbReference type="GO" id="GO:0005886">
    <property type="term" value="C:plasma membrane"/>
    <property type="evidence" value="ECO:0007669"/>
    <property type="project" value="UniProtKB-SubCell"/>
</dbReference>
<feature type="transmembrane region" description="Helical" evidence="9">
    <location>
        <begin position="59"/>
        <end position="77"/>
    </location>
</feature>
<keyword evidence="12" id="KW-1185">Reference proteome</keyword>
<dbReference type="InterPro" id="IPR011701">
    <property type="entry name" value="MFS"/>
</dbReference>
<dbReference type="InterPro" id="IPR020846">
    <property type="entry name" value="MFS_dom"/>
</dbReference>
<dbReference type="Pfam" id="PF07690">
    <property type="entry name" value="MFS_1"/>
    <property type="match status" value="1"/>
</dbReference>
<feature type="transmembrane region" description="Helical" evidence="9">
    <location>
        <begin position="162"/>
        <end position="186"/>
    </location>
</feature>
<keyword evidence="7 9" id="KW-1133">Transmembrane helix</keyword>
<dbReference type="STRING" id="1777138.AWB77_04519"/>
<comment type="caution">
    <text evidence="11">The sequence shown here is derived from an EMBL/GenBank/DDBJ whole genome shotgun (WGS) entry which is preliminary data.</text>
</comment>
<evidence type="ECO:0000313" key="11">
    <source>
        <dbReference type="EMBL" id="SAK85682.1"/>
    </source>
</evidence>
<sequence>MKQTLAHLNLEANPTQARERDELRRRSAAVGIGNFMEWFDFAIYGYFASVIGHTFFPSTAPGVSLLSSLAVFAVGFVSRPLGAVVLGPVGDRFGRRAVLIITVFGMGLTTTLIGLLPGYKTWGLAAPALLILLRFAQGMMVGGEWSSAGIYIVESAAHRNRAVAASIITGTAGAAFLFGTLIAAAISVSLPDAAVSSWGWRLPFVSSIVMTAVAMYIRRRLGDTPVFEEVRRRRASNDVEAVPRREQTRAFVVTFAFSALFGVSLYYFITYANNHLTQTVGLSKATSLWLCSISLAMYTIFQPLVGRLSDRIGRRPLVLASALGLAVFSYPIFLLMNTGNPVAILIGLTILAALVAITAVMDVVLLVEVFPASIRSTGAALGHNLALAILAGPGPFIAAALIQYTHNPNIPAWYLAGVSLACFIVLWRMLPETSNRDLSQG</sequence>
<proteinExistence type="inferred from homology"/>
<dbReference type="EMBL" id="FCNX02000012">
    <property type="protein sequence ID" value="SAK85682.1"/>
    <property type="molecule type" value="Genomic_DNA"/>
</dbReference>
<dbReference type="PANTHER" id="PTHR43528">
    <property type="entry name" value="ALPHA-KETOGLUTARATE PERMEASE"/>
    <property type="match status" value="1"/>
</dbReference>
<dbReference type="InterPro" id="IPR005828">
    <property type="entry name" value="MFS_sugar_transport-like"/>
</dbReference>
<evidence type="ECO:0000256" key="5">
    <source>
        <dbReference type="ARBA" id="ARBA00022692"/>
    </source>
</evidence>
<dbReference type="InterPro" id="IPR036259">
    <property type="entry name" value="MFS_trans_sf"/>
</dbReference>
<feature type="transmembrane region" description="Helical" evidence="9">
    <location>
        <begin position="317"/>
        <end position="336"/>
    </location>
</feature>
<dbReference type="RefSeq" id="WP_061136639.1">
    <property type="nucleotide sequence ID" value="NZ_FCNX02000012.1"/>
</dbReference>
<dbReference type="Gene3D" id="1.20.1250.20">
    <property type="entry name" value="MFS general substrate transporter like domains"/>
    <property type="match status" value="2"/>
</dbReference>
<evidence type="ECO:0000256" key="7">
    <source>
        <dbReference type="ARBA" id="ARBA00022989"/>
    </source>
</evidence>
<evidence type="ECO:0000256" key="6">
    <source>
        <dbReference type="ARBA" id="ARBA00022847"/>
    </source>
</evidence>
<keyword evidence="6" id="KW-0769">Symport</keyword>
<dbReference type="Proteomes" id="UP000054903">
    <property type="component" value="Unassembled WGS sequence"/>
</dbReference>
<evidence type="ECO:0000256" key="9">
    <source>
        <dbReference type="SAM" id="Phobius"/>
    </source>
</evidence>
<comment type="similarity">
    <text evidence="2">Belongs to the major facilitator superfamily. Metabolite:H+ Symporter (MHS) family (TC 2.A.1.6) family.</text>
</comment>
<evidence type="ECO:0000256" key="1">
    <source>
        <dbReference type="ARBA" id="ARBA00004651"/>
    </source>
</evidence>
<feature type="transmembrane region" description="Helical" evidence="9">
    <location>
        <begin position="97"/>
        <end position="116"/>
    </location>
</feature>
<keyword evidence="8 9" id="KW-0472">Membrane</keyword>
<dbReference type="PANTHER" id="PTHR43528:SF1">
    <property type="entry name" value="ALPHA-KETOGLUTARATE PERMEASE"/>
    <property type="match status" value="1"/>
</dbReference>
<feature type="transmembrane region" description="Helical" evidence="9">
    <location>
        <begin position="342"/>
        <end position="367"/>
    </location>
</feature>
<feature type="transmembrane region" description="Helical" evidence="9">
    <location>
        <begin position="250"/>
        <end position="269"/>
    </location>
</feature>
<name>A0A158CTI0_9BURK</name>
<gene>
    <name evidence="11" type="ORF">AWB77_04519</name>
</gene>
<keyword evidence="3" id="KW-0813">Transport</keyword>
<dbReference type="GO" id="GO:0015293">
    <property type="term" value="F:symporter activity"/>
    <property type="evidence" value="ECO:0007669"/>
    <property type="project" value="UniProtKB-KW"/>
</dbReference>
<protein>
    <submittedName>
        <fullName evidence="11">General substrate transporter</fullName>
    </submittedName>
</protein>
<dbReference type="InterPro" id="IPR005829">
    <property type="entry name" value="Sugar_transporter_CS"/>
</dbReference>
<comment type="subcellular location">
    <subcellularLocation>
        <location evidence="1">Cell membrane</location>
        <topology evidence="1">Multi-pass membrane protein</topology>
    </subcellularLocation>
</comment>